<dbReference type="CDD" id="cd00383">
    <property type="entry name" value="trans_reg_C"/>
    <property type="match status" value="1"/>
</dbReference>
<dbReference type="InterPro" id="IPR016032">
    <property type="entry name" value="Sig_transdc_resp-reg_C-effctor"/>
</dbReference>
<evidence type="ECO:0000256" key="5">
    <source>
        <dbReference type="ARBA" id="ARBA00023125"/>
    </source>
</evidence>
<evidence type="ECO:0000256" key="4">
    <source>
        <dbReference type="ARBA" id="ARBA00023015"/>
    </source>
</evidence>
<dbReference type="AlphaFoldDB" id="V2Y3V7"/>
<comment type="function">
    <text evidence="7">May play the central regulatory role in sporulation. It may be an element of the effector pathway responsible for the activation of sporulation genes in response to nutritional stress. Spo0A may act in concert with spo0H (a sigma factor) to control the expression of some genes that are critical to the sporulation process.</text>
</comment>
<dbReference type="InterPro" id="IPR001789">
    <property type="entry name" value="Sig_transdc_resp-reg_receiver"/>
</dbReference>
<dbReference type="CDD" id="cd17574">
    <property type="entry name" value="REC_OmpR"/>
    <property type="match status" value="1"/>
</dbReference>
<keyword evidence="2 8" id="KW-0597">Phosphoprotein</keyword>
<evidence type="ECO:0000256" key="7">
    <source>
        <dbReference type="ARBA" id="ARBA00024867"/>
    </source>
</evidence>
<evidence type="ECO:0000256" key="1">
    <source>
        <dbReference type="ARBA" id="ARBA00018672"/>
    </source>
</evidence>
<feature type="DNA-binding region" description="OmpR/PhoB-type" evidence="9">
    <location>
        <begin position="138"/>
        <end position="237"/>
    </location>
</feature>
<protein>
    <recommendedName>
        <fullName evidence="1">Stage 0 sporulation protein A homolog</fullName>
    </recommendedName>
</protein>
<evidence type="ECO:0000256" key="6">
    <source>
        <dbReference type="ARBA" id="ARBA00023163"/>
    </source>
</evidence>
<dbReference type="SUPFAM" id="SSF46894">
    <property type="entry name" value="C-terminal effector domain of the bipartite response regulators"/>
    <property type="match status" value="1"/>
</dbReference>
<dbReference type="PANTHER" id="PTHR48111:SF2">
    <property type="entry name" value="RESPONSE REGULATOR SAER"/>
    <property type="match status" value="1"/>
</dbReference>
<proteinExistence type="predicted"/>
<dbReference type="SUPFAM" id="SSF52172">
    <property type="entry name" value="CheY-like"/>
    <property type="match status" value="1"/>
</dbReference>
<dbReference type="Proteomes" id="UP000018227">
    <property type="component" value="Unassembled WGS sequence"/>
</dbReference>
<evidence type="ECO:0000256" key="2">
    <source>
        <dbReference type="ARBA" id="ARBA00022553"/>
    </source>
</evidence>
<evidence type="ECO:0000256" key="3">
    <source>
        <dbReference type="ARBA" id="ARBA00023012"/>
    </source>
</evidence>
<evidence type="ECO:0000256" key="8">
    <source>
        <dbReference type="PROSITE-ProRule" id="PRU00169"/>
    </source>
</evidence>
<dbReference type="Gene3D" id="6.10.250.690">
    <property type="match status" value="1"/>
</dbReference>
<gene>
    <name evidence="12" type="ORF">GCWU0000282_000782</name>
</gene>
<dbReference type="GO" id="GO:0032993">
    <property type="term" value="C:protein-DNA complex"/>
    <property type="evidence" value="ECO:0007669"/>
    <property type="project" value="TreeGrafter"/>
</dbReference>
<dbReference type="PANTHER" id="PTHR48111">
    <property type="entry name" value="REGULATOR OF RPOS"/>
    <property type="match status" value="1"/>
</dbReference>
<dbReference type="EMBL" id="ACIL03000007">
    <property type="protein sequence ID" value="ESL03618.1"/>
    <property type="molecule type" value="Genomic_DNA"/>
</dbReference>
<sequence length="239" mass="27031">MKEQGGNMYNILVCDDEKDIVSAIKIYFEAEGYKVFTAENGKEALSIAAKEEIHLILMDVMMPVMDGIQTVRKLREDSIIPVIMLTAKSEDVDKVLGLGIGADDYVTKPFNPIELIARAKSQIRRYVRFGGQAGKPADKVLTLDGLVLDDNAKEVQVDGEKVDLTPKEFEILKMLMLEKGRVFSPETIYRKVWGEEPYGSESTVAVHIRHLREKIEINPSEPRFIKVVWGQGYKVDKER</sequence>
<dbReference type="SMART" id="SM00448">
    <property type="entry name" value="REC"/>
    <property type="match status" value="1"/>
</dbReference>
<organism evidence="12 13">
    <name type="scientific">Catonella morbi ATCC 51271</name>
    <dbReference type="NCBI Taxonomy" id="592026"/>
    <lineage>
        <taxon>Bacteria</taxon>
        <taxon>Bacillati</taxon>
        <taxon>Bacillota</taxon>
        <taxon>Clostridia</taxon>
        <taxon>Lachnospirales</taxon>
        <taxon>Lachnospiraceae</taxon>
        <taxon>Catonella</taxon>
    </lineage>
</organism>
<dbReference type="Gene3D" id="1.10.10.10">
    <property type="entry name" value="Winged helix-like DNA-binding domain superfamily/Winged helix DNA-binding domain"/>
    <property type="match status" value="1"/>
</dbReference>
<evidence type="ECO:0000256" key="9">
    <source>
        <dbReference type="PROSITE-ProRule" id="PRU01091"/>
    </source>
</evidence>
<dbReference type="GO" id="GO:0006355">
    <property type="term" value="P:regulation of DNA-templated transcription"/>
    <property type="evidence" value="ECO:0007669"/>
    <property type="project" value="InterPro"/>
</dbReference>
<comment type="caution">
    <text evidence="12">The sequence shown here is derived from an EMBL/GenBank/DDBJ whole genome shotgun (WGS) entry which is preliminary data.</text>
</comment>
<dbReference type="PROSITE" id="PS50110">
    <property type="entry name" value="RESPONSE_REGULATORY"/>
    <property type="match status" value="1"/>
</dbReference>
<name>V2Y3V7_9FIRM</name>
<reference evidence="12 13" key="1">
    <citation type="submission" date="2013-06" db="EMBL/GenBank/DDBJ databases">
        <authorList>
            <person name="Weinstock G."/>
            <person name="Sodergren E."/>
            <person name="Clifton S."/>
            <person name="Fulton L."/>
            <person name="Fulton B."/>
            <person name="Courtney L."/>
            <person name="Fronick C."/>
            <person name="Harrison M."/>
            <person name="Strong C."/>
            <person name="Farmer C."/>
            <person name="Delahaunty K."/>
            <person name="Markovic C."/>
            <person name="Hall O."/>
            <person name="Minx P."/>
            <person name="Tomlinson C."/>
            <person name="Mitreva M."/>
            <person name="Nelson J."/>
            <person name="Hou S."/>
            <person name="Wollam A."/>
            <person name="Pepin K.H."/>
            <person name="Johnson M."/>
            <person name="Bhonagiri V."/>
            <person name="Nash W.E."/>
            <person name="Warren W."/>
            <person name="Chinwalla A."/>
            <person name="Mardis E.R."/>
            <person name="Wilson R.K."/>
        </authorList>
    </citation>
    <scope>NUCLEOTIDE SEQUENCE [LARGE SCALE GENOMIC DNA]</scope>
    <source>
        <strain evidence="12 13">ATCC 51271</strain>
    </source>
</reference>
<evidence type="ECO:0000313" key="12">
    <source>
        <dbReference type="EMBL" id="ESL03618.1"/>
    </source>
</evidence>
<dbReference type="FunFam" id="3.40.50.2300:FF:000001">
    <property type="entry name" value="DNA-binding response regulator PhoB"/>
    <property type="match status" value="1"/>
</dbReference>
<dbReference type="Gene3D" id="3.40.50.2300">
    <property type="match status" value="1"/>
</dbReference>
<keyword evidence="13" id="KW-1185">Reference proteome</keyword>
<dbReference type="eggNOG" id="COG0745">
    <property type="taxonomic scope" value="Bacteria"/>
</dbReference>
<dbReference type="InterPro" id="IPR001867">
    <property type="entry name" value="OmpR/PhoB-type_DNA-bd"/>
</dbReference>
<keyword evidence="4" id="KW-0805">Transcription regulation</keyword>
<feature type="domain" description="OmpR/PhoB-type" evidence="11">
    <location>
        <begin position="138"/>
        <end position="237"/>
    </location>
</feature>
<keyword evidence="6" id="KW-0804">Transcription</keyword>
<dbReference type="Pfam" id="PF00486">
    <property type="entry name" value="Trans_reg_C"/>
    <property type="match status" value="1"/>
</dbReference>
<dbReference type="PROSITE" id="PS51755">
    <property type="entry name" value="OMPR_PHOB"/>
    <property type="match status" value="1"/>
</dbReference>
<dbReference type="InterPro" id="IPR011006">
    <property type="entry name" value="CheY-like_superfamily"/>
</dbReference>
<evidence type="ECO:0000259" key="11">
    <source>
        <dbReference type="PROSITE" id="PS51755"/>
    </source>
</evidence>
<accession>V2Y3V7</accession>
<dbReference type="FunFam" id="1.10.10.10:FF:000018">
    <property type="entry name" value="DNA-binding response regulator ResD"/>
    <property type="match status" value="1"/>
</dbReference>
<keyword evidence="5 9" id="KW-0238">DNA-binding</keyword>
<dbReference type="HOGENOM" id="CLU_000445_30_4_9"/>
<feature type="modified residue" description="4-aspartylphosphate" evidence="8">
    <location>
        <position position="59"/>
    </location>
</feature>
<keyword evidence="3" id="KW-0902">Two-component regulatory system</keyword>
<dbReference type="InterPro" id="IPR036388">
    <property type="entry name" value="WH-like_DNA-bd_sf"/>
</dbReference>
<dbReference type="STRING" id="592026.GCWU0000282_000782"/>
<dbReference type="GO" id="GO:0000976">
    <property type="term" value="F:transcription cis-regulatory region binding"/>
    <property type="evidence" value="ECO:0007669"/>
    <property type="project" value="TreeGrafter"/>
</dbReference>
<dbReference type="InterPro" id="IPR039420">
    <property type="entry name" value="WalR-like"/>
</dbReference>
<evidence type="ECO:0000259" key="10">
    <source>
        <dbReference type="PROSITE" id="PS50110"/>
    </source>
</evidence>
<evidence type="ECO:0000313" key="13">
    <source>
        <dbReference type="Proteomes" id="UP000018227"/>
    </source>
</evidence>
<dbReference type="GO" id="GO:0000156">
    <property type="term" value="F:phosphorelay response regulator activity"/>
    <property type="evidence" value="ECO:0007669"/>
    <property type="project" value="TreeGrafter"/>
</dbReference>
<dbReference type="SMART" id="SM00862">
    <property type="entry name" value="Trans_reg_C"/>
    <property type="match status" value="1"/>
</dbReference>
<feature type="domain" description="Response regulatory" evidence="10">
    <location>
        <begin position="10"/>
        <end position="123"/>
    </location>
</feature>
<dbReference type="Pfam" id="PF00072">
    <property type="entry name" value="Response_reg"/>
    <property type="match status" value="1"/>
</dbReference>
<dbReference type="GO" id="GO:0005829">
    <property type="term" value="C:cytosol"/>
    <property type="evidence" value="ECO:0007669"/>
    <property type="project" value="TreeGrafter"/>
</dbReference>